<dbReference type="SUPFAM" id="SSF51905">
    <property type="entry name" value="FAD/NAD(P)-binding domain"/>
    <property type="match status" value="2"/>
</dbReference>
<dbReference type="InterPro" id="IPR050260">
    <property type="entry name" value="FAD-bd_OxRdtase"/>
</dbReference>
<dbReference type="OrthoDB" id="9807946at2"/>
<dbReference type="Gene3D" id="3.50.50.60">
    <property type="entry name" value="FAD/NAD(P)-binding domain"/>
    <property type="match status" value="2"/>
</dbReference>
<evidence type="ECO:0000256" key="2">
    <source>
        <dbReference type="ARBA" id="ARBA00022630"/>
    </source>
</evidence>
<dbReference type="PANTHER" id="PTHR43429">
    <property type="entry name" value="PYRIDINE NUCLEOTIDE-DISULFIDE OXIDOREDUCTASE DOMAIN-CONTAINING"/>
    <property type="match status" value="1"/>
</dbReference>
<feature type="domain" description="FAD/NAD(P)-binding" evidence="4">
    <location>
        <begin position="2"/>
        <end position="290"/>
    </location>
</feature>
<organism evidence="6 7">
    <name type="scientific">Anaerovirgula multivorans</name>
    <dbReference type="NCBI Taxonomy" id="312168"/>
    <lineage>
        <taxon>Bacteria</taxon>
        <taxon>Bacillati</taxon>
        <taxon>Bacillota</taxon>
        <taxon>Clostridia</taxon>
        <taxon>Peptostreptococcales</taxon>
        <taxon>Natronincolaceae</taxon>
        <taxon>Anaerovirgula</taxon>
    </lineage>
</organism>
<dbReference type="AlphaFoldDB" id="A0A239H894"/>
<keyword evidence="7" id="KW-1185">Reference proteome</keyword>
<dbReference type="Gene3D" id="3.30.390.30">
    <property type="match status" value="1"/>
</dbReference>
<protein>
    <submittedName>
        <fullName evidence="6">Pyridine nucleotide-disulphide oxidoreductase</fullName>
    </submittedName>
</protein>
<evidence type="ECO:0000256" key="1">
    <source>
        <dbReference type="ARBA" id="ARBA00001974"/>
    </source>
</evidence>
<dbReference type="PROSITE" id="PS51257">
    <property type="entry name" value="PROKAR_LIPOPROTEIN"/>
    <property type="match status" value="1"/>
</dbReference>
<comment type="cofactor">
    <cofactor evidence="1">
        <name>FAD</name>
        <dbReference type="ChEBI" id="CHEBI:57692"/>
    </cofactor>
</comment>
<dbReference type="Proteomes" id="UP000198304">
    <property type="component" value="Unassembled WGS sequence"/>
</dbReference>
<accession>A0A239H894</accession>
<evidence type="ECO:0000259" key="4">
    <source>
        <dbReference type="Pfam" id="PF07992"/>
    </source>
</evidence>
<dbReference type="InterPro" id="IPR016156">
    <property type="entry name" value="FAD/NAD-linked_Rdtase_dimer_sf"/>
</dbReference>
<dbReference type="EMBL" id="FZOJ01000020">
    <property type="protein sequence ID" value="SNS77597.1"/>
    <property type="molecule type" value="Genomic_DNA"/>
</dbReference>
<reference evidence="6 7" key="1">
    <citation type="submission" date="2017-06" db="EMBL/GenBank/DDBJ databases">
        <authorList>
            <person name="Kim H.J."/>
            <person name="Triplett B.A."/>
        </authorList>
    </citation>
    <scope>NUCLEOTIDE SEQUENCE [LARGE SCALE GENOMIC DNA]</scope>
    <source>
        <strain evidence="6 7">SCA</strain>
    </source>
</reference>
<dbReference type="PRINTS" id="PR00368">
    <property type="entry name" value="FADPNR"/>
</dbReference>
<sequence>MKYLILGASAAGISCGKTLRELDPNGEITVVSADNRIYSRCMLHHMMGGEKSVEELNFAGDDFFSRYNISWIKETRVQKLKVGEKTVQLENGNILSYDKLLIATGAHAFIPPISNLREGKGVYPLRNLEDALAITERVKKVKDVLVLGAGLVGIDAVMGLIKHGLHVTVVEVGDRILPMQLDKLAASNYEKLLKMKGVTFYTGIGLQEVELDEENWVKAVKLQEGRRINCEMIIAATGIRPNIDFIEKDTIKMDRGILINDRCMTNVKDVYGAGDVCSTSPIWPIAVKQGTVAAYNMTGTEKRLEDSFGLKNSLNFLELQTVSLGLTEAPDDSFTVMLQHYKNNYKKVICKDGVIYGAILQGDISYCGVLTYLIKNKINISHIDKDIFDIEYSDFFKMKENGEYEYTV</sequence>
<dbReference type="Pfam" id="PF07992">
    <property type="entry name" value="Pyr_redox_2"/>
    <property type="match status" value="1"/>
</dbReference>
<dbReference type="GO" id="GO:0016491">
    <property type="term" value="F:oxidoreductase activity"/>
    <property type="evidence" value="ECO:0007669"/>
    <property type="project" value="InterPro"/>
</dbReference>
<dbReference type="PANTHER" id="PTHR43429:SF3">
    <property type="entry name" value="NITRITE REDUCTASE [NAD(P)H]"/>
    <property type="match status" value="1"/>
</dbReference>
<dbReference type="InterPro" id="IPR023753">
    <property type="entry name" value="FAD/NAD-binding_dom"/>
</dbReference>
<keyword evidence="2" id="KW-0285">Flavoprotein</keyword>
<evidence type="ECO:0000259" key="5">
    <source>
        <dbReference type="Pfam" id="PF18267"/>
    </source>
</evidence>
<dbReference type="Pfam" id="PF18267">
    <property type="entry name" value="Rubredoxin_C"/>
    <property type="match status" value="1"/>
</dbReference>
<dbReference type="PRINTS" id="PR00411">
    <property type="entry name" value="PNDRDTASEI"/>
</dbReference>
<evidence type="ECO:0000256" key="3">
    <source>
        <dbReference type="ARBA" id="ARBA00022827"/>
    </source>
</evidence>
<feature type="domain" description="NADH-rubredoxin oxidoreductase C-terminal" evidence="5">
    <location>
        <begin position="312"/>
        <end position="378"/>
    </location>
</feature>
<gene>
    <name evidence="6" type="ORF">SAMN05446037_102068</name>
</gene>
<dbReference type="InterPro" id="IPR041575">
    <property type="entry name" value="Rubredoxin_C"/>
</dbReference>
<evidence type="ECO:0000313" key="6">
    <source>
        <dbReference type="EMBL" id="SNS77597.1"/>
    </source>
</evidence>
<dbReference type="InterPro" id="IPR036188">
    <property type="entry name" value="FAD/NAD-bd_sf"/>
</dbReference>
<evidence type="ECO:0000313" key="7">
    <source>
        <dbReference type="Proteomes" id="UP000198304"/>
    </source>
</evidence>
<proteinExistence type="predicted"/>
<keyword evidence="3" id="KW-0274">FAD</keyword>
<dbReference type="RefSeq" id="WP_089284114.1">
    <property type="nucleotide sequence ID" value="NZ_FZOJ01000020.1"/>
</dbReference>
<name>A0A239H894_9FIRM</name>